<dbReference type="PANTHER" id="PTHR30050">
    <property type="entry name" value="CHROMOSOMAL REPLICATION INITIATOR PROTEIN DNAA"/>
    <property type="match status" value="1"/>
</dbReference>
<name>A0A1V5ZQR2_9BACT</name>
<dbReference type="PROSITE" id="PS01008">
    <property type="entry name" value="DNAA"/>
    <property type="match status" value="1"/>
</dbReference>
<evidence type="ECO:0000259" key="1">
    <source>
        <dbReference type="SMART" id="SM00760"/>
    </source>
</evidence>
<dbReference type="GO" id="GO:0005524">
    <property type="term" value="F:ATP binding"/>
    <property type="evidence" value="ECO:0007669"/>
    <property type="project" value="InterPro"/>
</dbReference>
<gene>
    <name evidence="2" type="primary">dnaA_2</name>
    <name evidence="2" type="ORF">BWY04_00081</name>
</gene>
<dbReference type="Pfam" id="PF08299">
    <property type="entry name" value="Bac_DnaA_C"/>
    <property type="match status" value="1"/>
</dbReference>
<accession>A0A1V5ZQR2</accession>
<organism evidence="2">
    <name type="scientific">candidate division CPR1 bacterium ADurb.Bin160</name>
    <dbReference type="NCBI Taxonomy" id="1852826"/>
    <lineage>
        <taxon>Bacteria</taxon>
        <taxon>candidate division CPR1</taxon>
    </lineage>
</organism>
<feature type="domain" description="Chromosomal replication initiator DnaA C-terminal" evidence="1">
    <location>
        <begin position="1"/>
        <end position="63"/>
    </location>
</feature>
<dbReference type="InterPro" id="IPR010921">
    <property type="entry name" value="Trp_repressor/repl_initiator"/>
</dbReference>
<dbReference type="InterPro" id="IPR013159">
    <property type="entry name" value="DnaA_C"/>
</dbReference>
<dbReference type="GO" id="GO:0006270">
    <property type="term" value="P:DNA replication initiation"/>
    <property type="evidence" value="ECO:0007669"/>
    <property type="project" value="InterPro"/>
</dbReference>
<proteinExistence type="predicted"/>
<dbReference type="GO" id="GO:0006275">
    <property type="term" value="P:regulation of DNA replication"/>
    <property type="evidence" value="ECO:0007669"/>
    <property type="project" value="InterPro"/>
</dbReference>
<protein>
    <submittedName>
        <fullName evidence="2">Chromosomal replication initiator protein DnaA</fullName>
    </submittedName>
</protein>
<dbReference type="AlphaFoldDB" id="A0A1V5ZQR2"/>
<dbReference type="Proteomes" id="UP000485621">
    <property type="component" value="Unassembled WGS sequence"/>
</dbReference>
<dbReference type="GO" id="GO:0005886">
    <property type="term" value="C:plasma membrane"/>
    <property type="evidence" value="ECO:0007669"/>
    <property type="project" value="TreeGrafter"/>
</dbReference>
<dbReference type="Gene3D" id="1.10.1750.10">
    <property type="match status" value="1"/>
</dbReference>
<dbReference type="PANTHER" id="PTHR30050:SF2">
    <property type="entry name" value="CHROMOSOMAL REPLICATION INITIATOR PROTEIN DNAA"/>
    <property type="match status" value="1"/>
</dbReference>
<sequence>MVAQYYNVSVADLKSDSRKQEITVARQMLMYLAKTHFGWTLERIGDYFGGKNHTSVIYATNNIEKKSKFDKDLAHDYNVFVEWIEG</sequence>
<dbReference type="SMART" id="SM00760">
    <property type="entry name" value="Bac_DnaA_C"/>
    <property type="match status" value="1"/>
</dbReference>
<dbReference type="InterPro" id="IPR018312">
    <property type="entry name" value="Chromosome_initiator_DnaA_CS"/>
</dbReference>
<dbReference type="CDD" id="cd06571">
    <property type="entry name" value="Bac_DnaA_C"/>
    <property type="match status" value="1"/>
</dbReference>
<evidence type="ECO:0000313" key="2">
    <source>
        <dbReference type="EMBL" id="OQB42645.1"/>
    </source>
</evidence>
<reference evidence="2" key="1">
    <citation type="submission" date="2017-02" db="EMBL/GenBank/DDBJ databases">
        <title>Delving into the versatile metabolic prowess of the omnipresent phylum Bacteroidetes.</title>
        <authorList>
            <person name="Nobu M.K."/>
            <person name="Mei R."/>
            <person name="Narihiro T."/>
            <person name="Kuroda K."/>
            <person name="Liu W.-T."/>
        </authorList>
    </citation>
    <scope>NUCLEOTIDE SEQUENCE</scope>
    <source>
        <strain evidence="2">ADurb.Bin160</strain>
    </source>
</reference>
<dbReference type="SUPFAM" id="SSF48295">
    <property type="entry name" value="TrpR-like"/>
    <property type="match status" value="1"/>
</dbReference>
<comment type="caution">
    <text evidence="2">The sequence shown here is derived from an EMBL/GenBank/DDBJ whole genome shotgun (WGS) entry which is preliminary data.</text>
</comment>
<dbReference type="GO" id="GO:0003688">
    <property type="term" value="F:DNA replication origin binding"/>
    <property type="evidence" value="ECO:0007669"/>
    <property type="project" value="InterPro"/>
</dbReference>
<dbReference type="EMBL" id="MWDB01000001">
    <property type="protein sequence ID" value="OQB42645.1"/>
    <property type="molecule type" value="Genomic_DNA"/>
</dbReference>